<proteinExistence type="inferred from homology"/>
<dbReference type="Gene3D" id="3.50.80.20">
    <property type="entry name" value="D-Ala-D-Ala carboxypeptidase C, peptidase S13"/>
    <property type="match status" value="1"/>
</dbReference>
<dbReference type="PANTHER" id="PTHR30023:SF0">
    <property type="entry name" value="PENICILLIN-SENSITIVE CARBOXYPEPTIDASE A"/>
    <property type="match status" value="1"/>
</dbReference>
<dbReference type="EC" id="3.4.16.4" evidence="4"/>
<dbReference type="EMBL" id="CP089984">
    <property type="protein sequence ID" value="WXB11733.1"/>
    <property type="molecule type" value="Genomic_DNA"/>
</dbReference>
<evidence type="ECO:0000256" key="3">
    <source>
        <dbReference type="SAM" id="SignalP"/>
    </source>
</evidence>
<keyword evidence="4" id="KW-0121">Carboxypeptidase</keyword>
<keyword evidence="3" id="KW-0732">Signal</keyword>
<dbReference type="PANTHER" id="PTHR30023">
    <property type="entry name" value="D-ALANYL-D-ALANINE CARBOXYPEPTIDASE"/>
    <property type="match status" value="1"/>
</dbReference>
<dbReference type="SUPFAM" id="SSF56601">
    <property type="entry name" value="beta-lactamase/transpeptidase-like"/>
    <property type="match status" value="1"/>
</dbReference>
<dbReference type="GO" id="GO:0009002">
    <property type="term" value="F:serine-type D-Ala-D-Ala carboxypeptidase activity"/>
    <property type="evidence" value="ECO:0007669"/>
    <property type="project" value="UniProtKB-EC"/>
</dbReference>
<gene>
    <name evidence="4" type="primary">dacB</name>
    <name evidence="4" type="ORF">LZC94_28225</name>
</gene>
<keyword evidence="5" id="KW-1185">Reference proteome</keyword>
<evidence type="ECO:0000313" key="5">
    <source>
        <dbReference type="Proteomes" id="UP001370348"/>
    </source>
</evidence>
<accession>A0ABZ2LLD8</accession>
<dbReference type="RefSeq" id="WP_394821355.1">
    <property type="nucleotide sequence ID" value="NZ_CP089984.1"/>
</dbReference>
<evidence type="ECO:0000256" key="1">
    <source>
        <dbReference type="ARBA" id="ARBA00006096"/>
    </source>
</evidence>
<protein>
    <submittedName>
        <fullName evidence="4">D-alanyl-D-alanine carboxypeptidase/D-alanyl-D-alanine-endopeptidase</fullName>
        <ecNumber evidence="4">3.4.16.4</ecNumber>
    </submittedName>
</protein>
<dbReference type="InterPro" id="IPR012338">
    <property type="entry name" value="Beta-lactam/transpept-like"/>
</dbReference>
<keyword evidence="2 4" id="KW-0378">Hydrolase</keyword>
<evidence type="ECO:0000256" key="2">
    <source>
        <dbReference type="ARBA" id="ARBA00022801"/>
    </source>
</evidence>
<sequence length="549" mass="57781">MRPSSGRAALGLLAALTFAGDLACSTPGADYPDSPTPVPAAEGVLEATSRSTLDATIQAILQRPVFQGAHWGMKFQLLGANEPMYAMNPAELFLVGSAFKVFVAGTALATLGEDYRFRTRVYRTGPVVKGILRGNLVLVAGGDLLLGGRLQPDGSLAFPDPDHSYGMAEGAAPAPGDPLRVIREIAAQVAAQGIRRIGGRVLVDASMFREGKADIAQGGISVPVSPMMINDNIIDVTVAPGQHLGAPGLLRTSPQTAYLHIVNEVTTIAPGGSIPRPLRFTNDVANPDGTHTVHLTGDILLGGKSSFQPYYVPGPVRFAEMAFAEALRDEGVRVHADPSVPTDLGALASFASARHLVAEHVAPALADEMKGMLKVSSNIHTAYFPYLIGALAGHDEENPEAAYDVLRGRLFEKAGLEPNPPGARDLRYTPDFFVTFLSYLARQPYLPTFRQALPILGRDGSLTNVQVSSPVAGHVYAKTGTAALHVASNPMAAKALAGYIQLPDGRAIAFAEFVRIPVSSLEAAISVSKVAGEALGEIATAVYLEASRN</sequence>
<comment type="similarity">
    <text evidence="1">Belongs to the peptidase S13 family.</text>
</comment>
<dbReference type="NCBIfam" id="TIGR00666">
    <property type="entry name" value="PBP4"/>
    <property type="match status" value="1"/>
</dbReference>
<dbReference type="Gene3D" id="3.40.710.10">
    <property type="entry name" value="DD-peptidase/beta-lactamase superfamily"/>
    <property type="match status" value="1"/>
</dbReference>
<dbReference type="InterPro" id="IPR000667">
    <property type="entry name" value="Peptidase_S13"/>
</dbReference>
<organism evidence="4 5">
    <name type="scientific">Pendulispora albinea</name>
    <dbReference type="NCBI Taxonomy" id="2741071"/>
    <lineage>
        <taxon>Bacteria</taxon>
        <taxon>Pseudomonadati</taxon>
        <taxon>Myxococcota</taxon>
        <taxon>Myxococcia</taxon>
        <taxon>Myxococcales</taxon>
        <taxon>Sorangiineae</taxon>
        <taxon>Pendulisporaceae</taxon>
        <taxon>Pendulispora</taxon>
    </lineage>
</organism>
<keyword evidence="4" id="KW-0645">Protease</keyword>
<reference evidence="4 5" key="1">
    <citation type="submission" date="2021-12" db="EMBL/GenBank/DDBJ databases">
        <title>Discovery of the Pendulisporaceae a myxobacterial family with distinct sporulation behavior and unique specialized metabolism.</title>
        <authorList>
            <person name="Garcia R."/>
            <person name="Popoff A."/>
            <person name="Bader C.D."/>
            <person name="Loehr J."/>
            <person name="Walesch S."/>
            <person name="Walt C."/>
            <person name="Boldt J."/>
            <person name="Bunk B."/>
            <person name="Haeckl F.J.F.P.J."/>
            <person name="Gunesch A.P."/>
            <person name="Birkelbach J."/>
            <person name="Nuebel U."/>
            <person name="Pietschmann T."/>
            <person name="Bach T."/>
            <person name="Mueller R."/>
        </authorList>
    </citation>
    <scope>NUCLEOTIDE SEQUENCE [LARGE SCALE GENOMIC DNA]</scope>
    <source>
        <strain evidence="4 5">MSr11954</strain>
    </source>
</reference>
<dbReference type="Pfam" id="PF02113">
    <property type="entry name" value="Peptidase_S13"/>
    <property type="match status" value="1"/>
</dbReference>
<feature type="signal peptide" evidence="3">
    <location>
        <begin position="1"/>
        <end position="19"/>
    </location>
</feature>
<feature type="chain" id="PRO_5047117790" evidence="3">
    <location>
        <begin position="20"/>
        <end position="549"/>
    </location>
</feature>
<evidence type="ECO:0000313" key="4">
    <source>
        <dbReference type="EMBL" id="WXB11733.1"/>
    </source>
</evidence>
<name>A0ABZ2LLD8_9BACT</name>
<dbReference type="Proteomes" id="UP001370348">
    <property type="component" value="Chromosome"/>
</dbReference>